<feature type="domain" description="CBS" evidence="5">
    <location>
        <begin position="243"/>
        <end position="300"/>
    </location>
</feature>
<reference evidence="6 7" key="1">
    <citation type="submission" date="2024-02" db="EMBL/GenBank/DDBJ databases">
        <authorList>
            <person name="Chen Y."/>
            <person name="Shah S."/>
            <person name="Dougan E. K."/>
            <person name="Thang M."/>
            <person name="Chan C."/>
        </authorList>
    </citation>
    <scope>NUCLEOTIDE SEQUENCE [LARGE SCALE GENOMIC DNA]</scope>
</reference>
<accession>A0ABP0M654</accession>
<dbReference type="CDD" id="cd02205">
    <property type="entry name" value="CBS_pair_SF"/>
    <property type="match status" value="1"/>
</dbReference>
<dbReference type="Pfam" id="PF00571">
    <property type="entry name" value="CBS"/>
    <property type="match status" value="3"/>
</dbReference>
<feature type="compositionally biased region" description="Basic and acidic residues" evidence="4">
    <location>
        <begin position="24"/>
        <end position="33"/>
    </location>
</feature>
<dbReference type="InterPro" id="IPR046342">
    <property type="entry name" value="CBS_dom_sf"/>
</dbReference>
<keyword evidence="2 3" id="KW-0129">CBS domain</keyword>
<evidence type="ECO:0000256" key="2">
    <source>
        <dbReference type="ARBA" id="ARBA00023122"/>
    </source>
</evidence>
<comment type="caution">
    <text evidence="6">The sequence shown here is derived from an EMBL/GenBank/DDBJ whole genome shotgun (WGS) entry which is preliminary data.</text>
</comment>
<dbReference type="PROSITE" id="PS51371">
    <property type="entry name" value="CBS"/>
    <property type="match status" value="3"/>
</dbReference>
<keyword evidence="6" id="KW-0418">Kinase</keyword>
<feature type="domain" description="CBS" evidence="5">
    <location>
        <begin position="327"/>
        <end position="385"/>
    </location>
</feature>
<dbReference type="PANTHER" id="PTHR13780:SF36">
    <property type="entry name" value="CBS DOMAIN-CONTAINING PROTEIN"/>
    <property type="match status" value="1"/>
</dbReference>
<evidence type="ECO:0000313" key="6">
    <source>
        <dbReference type="EMBL" id="CAK9046996.1"/>
    </source>
</evidence>
<evidence type="ECO:0000313" key="7">
    <source>
        <dbReference type="Proteomes" id="UP001642464"/>
    </source>
</evidence>
<organism evidence="6 7">
    <name type="scientific">Durusdinium trenchii</name>
    <dbReference type="NCBI Taxonomy" id="1381693"/>
    <lineage>
        <taxon>Eukaryota</taxon>
        <taxon>Sar</taxon>
        <taxon>Alveolata</taxon>
        <taxon>Dinophyceae</taxon>
        <taxon>Suessiales</taxon>
        <taxon>Symbiodiniaceae</taxon>
        <taxon>Durusdinium</taxon>
    </lineage>
</organism>
<sequence length="388" mass="42967">MYLQEDVEAGRKSKPGTSPFRSTTQREAEARLANLPEERKRKKFLEDFRRREERFQRCQQSGADYKATRSKFFSSFTKGFRRSNYDALVSERGLVKDLPLPRELVTLSATKDGLFSAIQVLTDHHLLSAPVVDRDGKFLGILDTLDIAVHVVEMEAAGKKSFMDERLEKVMGRSARAKPSECSEEDNLQQVVESIVGAARRAVVLCEGKPQSIITQSTIIMFLQSKAKELEVLTMSKTAKDVCTPHVITIDDQATALTAFQTLVAQGVSSLAITDEAGNAITVVSATDLVVALGHEENKSAVLADLRERNVVFFVGDSRKPNKKFSHTRAPIISTSSDVPLIQVIEKFATTRVHRMLVMPQGSRKPEGVVSLVDISRALTRSDPSFSV</sequence>
<protein>
    <submittedName>
        <fullName evidence="6">5'-AMP-activated protein kinase subunit gamma-1</fullName>
    </submittedName>
</protein>
<name>A0ABP0M654_9DINO</name>
<keyword evidence="7" id="KW-1185">Reference proteome</keyword>
<dbReference type="EMBL" id="CAXAMM010020001">
    <property type="protein sequence ID" value="CAK9046996.1"/>
    <property type="molecule type" value="Genomic_DNA"/>
</dbReference>
<dbReference type="GO" id="GO:0016301">
    <property type="term" value="F:kinase activity"/>
    <property type="evidence" value="ECO:0007669"/>
    <property type="project" value="UniProtKB-KW"/>
</dbReference>
<evidence type="ECO:0000259" key="5">
    <source>
        <dbReference type="PROSITE" id="PS51371"/>
    </source>
</evidence>
<evidence type="ECO:0000256" key="3">
    <source>
        <dbReference type="PROSITE-ProRule" id="PRU00703"/>
    </source>
</evidence>
<dbReference type="SMART" id="SM00116">
    <property type="entry name" value="CBS"/>
    <property type="match status" value="3"/>
</dbReference>
<evidence type="ECO:0000256" key="4">
    <source>
        <dbReference type="SAM" id="MobiDB-lite"/>
    </source>
</evidence>
<gene>
    <name evidence="6" type="ORF">SCF082_LOCUS26386</name>
</gene>
<dbReference type="InterPro" id="IPR050511">
    <property type="entry name" value="AMPK_gamma/SDS23_families"/>
</dbReference>
<dbReference type="SUPFAM" id="SSF54631">
    <property type="entry name" value="CBS-domain pair"/>
    <property type="match status" value="2"/>
</dbReference>
<dbReference type="Gene3D" id="3.10.580.10">
    <property type="entry name" value="CBS-domain"/>
    <property type="match status" value="2"/>
</dbReference>
<dbReference type="Proteomes" id="UP001642464">
    <property type="component" value="Unassembled WGS sequence"/>
</dbReference>
<proteinExistence type="predicted"/>
<dbReference type="InterPro" id="IPR000644">
    <property type="entry name" value="CBS_dom"/>
</dbReference>
<dbReference type="PANTHER" id="PTHR13780">
    <property type="entry name" value="AMP-ACTIVATED PROTEIN KINASE, GAMMA REGULATORY SUBUNIT"/>
    <property type="match status" value="1"/>
</dbReference>
<keyword evidence="6" id="KW-0808">Transferase</keyword>
<keyword evidence="1" id="KW-0677">Repeat</keyword>
<feature type="region of interest" description="Disordered" evidence="4">
    <location>
        <begin position="1"/>
        <end position="33"/>
    </location>
</feature>
<feature type="domain" description="CBS" evidence="5">
    <location>
        <begin position="100"/>
        <end position="157"/>
    </location>
</feature>
<evidence type="ECO:0000256" key="1">
    <source>
        <dbReference type="ARBA" id="ARBA00022737"/>
    </source>
</evidence>